<comment type="similarity">
    <text evidence="1">Belongs to the LysR transcriptional regulatory family.</text>
</comment>
<sequence length="301" mass="32343">MLSLTQLAAYVAIIETGTFQKAAERLGVSQPTVSQSLRNLESYLGVALVLRNRIRCEATPAGAKLLRHARTLTRLAADAEMALLQERVAIGASGNIGTYLLPPFVKRFVDTGIDQESIGVTVASNPEVATALDSGEVDVGIMEWWDDRPGFTAMPWRKEEMVVITPPTHRWASRSHVSRDELLETPLIGGEPGTGTARLLRTLFGTAEGDLRVSYAMGSTEGVKSAVKAGLGVSLVLAASVQDELAAGTLHAARIAELPISKELQIGHCCKVSDEAAFCLIQRPYISKTLLTRRISPRGSP</sequence>
<dbReference type="SUPFAM" id="SSF46785">
    <property type="entry name" value="Winged helix' DNA-binding domain"/>
    <property type="match status" value="1"/>
</dbReference>
<evidence type="ECO:0000256" key="3">
    <source>
        <dbReference type="ARBA" id="ARBA00023125"/>
    </source>
</evidence>
<dbReference type="PANTHER" id="PTHR30126:SF39">
    <property type="entry name" value="HTH-TYPE TRANSCRIPTIONAL REGULATOR CYSL"/>
    <property type="match status" value="1"/>
</dbReference>
<keyword evidence="2" id="KW-0805">Transcription regulation</keyword>
<dbReference type="PROSITE" id="PS50931">
    <property type="entry name" value="HTH_LYSR"/>
    <property type="match status" value="1"/>
</dbReference>
<protein>
    <submittedName>
        <fullName evidence="6">LysR family transcriptional regulator</fullName>
    </submittedName>
</protein>
<accession>A0A5B8R4P4</accession>
<organism evidence="6 7">
    <name type="scientific">Shewanella decolorationis</name>
    <dbReference type="NCBI Taxonomy" id="256839"/>
    <lineage>
        <taxon>Bacteria</taxon>
        <taxon>Pseudomonadati</taxon>
        <taxon>Pseudomonadota</taxon>
        <taxon>Gammaproteobacteria</taxon>
        <taxon>Alteromonadales</taxon>
        <taxon>Shewanellaceae</taxon>
        <taxon>Shewanella</taxon>
    </lineage>
</organism>
<dbReference type="GO" id="GO:0003700">
    <property type="term" value="F:DNA-binding transcription factor activity"/>
    <property type="evidence" value="ECO:0007669"/>
    <property type="project" value="InterPro"/>
</dbReference>
<dbReference type="AlphaFoldDB" id="A0A5B8R4P4"/>
<keyword evidence="3" id="KW-0238">DNA-binding</keyword>
<dbReference type="Pfam" id="PF00126">
    <property type="entry name" value="HTH_1"/>
    <property type="match status" value="1"/>
</dbReference>
<dbReference type="PANTHER" id="PTHR30126">
    <property type="entry name" value="HTH-TYPE TRANSCRIPTIONAL REGULATOR"/>
    <property type="match status" value="1"/>
</dbReference>
<reference evidence="6 7" key="1">
    <citation type="journal article" date="2019" name="Ecotoxicol. Environ. Saf.">
        <title>Microbial characterization of heavy metal resistant bacterial strains isolated from an electroplating wastewater treatment plant.</title>
        <authorList>
            <person name="Cai X."/>
            <person name="Zheng X."/>
            <person name="Zhang D."/>
            <person name="Iqbal W."/>
            <person name="Liu C."/>
            <person name="Yang B."/>
            <person name="Zhao X."/>
            <person name="Lu X."/>
            <person name="Mao Y."/>
        </authorList>
    </citation>
    <scope>NUCLEOTIDE SEQUENCE [LARGE SCALE GENOMIC DNA]</scope>
    <source>
        <strain evidence="6 7">Ni1-3</strain>
    </source>
</reference>
<dbReference type="Gene3D" id="3.40.190.10">
    <property type="entry name" value="Periplasmic binding protein-like II"/>
    <property type="match status" value="2"/>
</dbReference>
<gene>
    <name evidence="6" type="ORF">D0436_23095</name>
</gene>
<dbReference type="RefSeq" id="WP_166444224.1">
    <property type="nucleotide sequence ID" value="NZ_CP031775.2"/>
</dbReference>
<name>A0A5B8R4P4_9GAMM</name>
<dbReference type="GO" id="GO:0000976">
    <property type="term" value="F:transcription cis-regulatory region binding"/>
    <property type="evidence" value="ECO:0007669"/>
    <property type="project" value="TreeGrafter"/>
</dbReference>
<proteinExistence type="inferred from homology"/>
<dbReference type="InterPro" id="IPR005119">
    <property type="entry name" value="LysR_subst-bd"/>
</dbReference>
<dbReference type="Proteomes" id="UP000321124">
    <property type="component" value="Chromosome"/>
</dbReference>
<keyword evidence="4" id="KW-0804">Transcription</keyword>
<dbReference type="KEGG" id="sdeo:D0436_23095"/>
<dbReference type="InterPro" id="IPR036388">
    <property type="entry name" value="WH-like_DNA-bd_sf"/>
</dbReference>
<evidence type="ECO:0000256" key="2">
    <source>
        <dbReference type="ARBA" id="ARBA00023015"/>
    </source>
</evidence>
<evidence type="ECO:0000313" key="7">
    <source>
        <dbReference type="Proteomes" id="UP000321124"/>
    </source>
</evidence>
<feature type="domain" description="HTH lysR-type" evidence="5">
    <location>
        <begin position="2"/>
        <end position="59"/>
    </location>
</feature>
<evidence type="ECO:0000256" key="4">
    <source>
        <dbReference type="ARBA" id="ARBA00023163"/>
    </source>
</evidence>
<dbReference type="InterPro" id="IPR000847">
    <property type="entry name" value="LysR_HTH_N"/>
</dbReference>
<dbReference type="PRINTS" id="PR00039">
    <property type="entry name" value="HTHLYSR"/>
</dbReference>
<dbReference type="FunFam" id="1.10.10.10:FF:000001">
    <property type="entry name" value="LysR family transcriptional regulator"/>
    <property type="match status" value="1"/>
</dbReference>
<evidence type="ECO:0000259" key="5">
    <source>
        <dbReference type="PROSITE" id="PS50931"/>
    </source>
</evidence>
<dbReference type="Pfam" id="PF03466">
    <property type="entry name" value="LysR_substrate"/>
    <property type="match status" value="1"/>
</dbReference>
<dbReference type="InterPro" id="IPR036390">
    <property type="entry name" value="WH_DNA-bd_sf"/>
</dbReference>
<dbReference type="EMBL" id="CP031775">
    <property type="protein sequence ID" value="QDZ93088.2"/>
    <property type="molecule type" value="Genomic_DNA"/>
</dbReference>
<dbReference type="Gene3D" id="1.10.10.10">
    <property type="entry name" value="Winged helix-like DNA-binding domain superfamily/Winged helix DNA-binding domain"/>
    <property type="match status" value="1"/>
</dbReference>
<evidence type="ECO:0000256" key="1">
    <source>
        <dbReference type="ARBA" id="ARBA00009437"/>
    </source>
</evidence>
<evidence type="ECO:0000313" key="6">
    <source>
        <dbReference type="EMBL" id="QDZ93088.2"/>
    </source>
</evidence>
<dbReference type="SUPFAM" id="SSF53850">
    <property type="entry name" value="Periplasmic binding protein-like II"/>
    <property type="match status" value="1"/>
</dbReference>